<organism evidence="8 9">
    <name type="scientific">Catalinimonas alkaloidigena</name>
    <dbReference type="NCBI Taxonomy" id="1075417"/>
    <lineage>
        <taxon>Bacteria</taxon>
        <taxon>Pseudomonadati</taxon>
        <taxon>Bacteroidota</taxon>
        <taxon>Cytophagia</taxon>
        <taxon>Cytophagales</taxon>
        <taxon>Catalimonadaceae</taxon>
        <taxon>Catalinimonas</taxon>
    </lineage>
</organism>
<evidence type="ECO:0000259" key="7">
    <source>
        <dbReference type="Pfam" id="PF00892"/>
    </source>
</evidence>
<feature type="transmembrane region" description="Helical" evidence="6">
    <location>
        <begin position="116"/>
        <end position="133"/>
    </location>
</feature>
<keyword evidence="2" id="KW-1003">Cell membrane</keyword>
<evidence type="ECO:0000313" key="9">
    <source>
        <dbReference type="Proteomes" id="UP000198510"/>
    </source>
</evidence>
<dbReference type="RefSeq" id="WP_089688210.1">
    <property type="nucleotide sequence ID" value="NZ_FNFO01000016.1"/>
</dbReference>
<feature type="transmembrane region" description="Helical" evidence="6">
    <location>
        <begin position="62"/>
        <end position="79"/>
    </location>
</feature>
<gene>
    <name evidence="8" type="ORF">SAMN05421823_1166</name>
</gene>
<feature type="transmembrane region" description="Helical" evidence="6">
    <location>
        <begin position="32"/>
        <end position="50"/>
    </location>
</feature>
<feature type="transmembrane region" description="Helical" evidence="6">
    <location>
        <begin position="7"/>
        <end position="26"/>
    </location>
</feature>
<comment type="subcellular location">
    <subcellularLocation>
        <location evidence="1">Cell membrane</location>
        <topology evidence="1">Multi-pass membrane protein</topology>
    </subcellularLocation>
</comment>
<accession>A0A1G9UA36</accession>
<dbReference type="PANTHER" id="PTHR32322:SF18">
    <property type="entry name" value="S-ADENOSYLMETHIONINE_S-ADENOSYLHOMOCYSTEINE TRANSPORTER"/>
    <property type="match status" value="1"/>
</dbReference>
<keyword evidence="9" id="KW-1185">Reference proteome</keyword>
<dbReference type="InterPro" id="IPR037185">
    <property type="entry name" value="EmrE-like"/>
</dbReference>
<evidence type="ECO:0000256" key="5">
    <source>
        <dbReference type="ARBA" id="ARBA00023136"/>
    </source>
</evidence>
<reference evidence="8 9" key="1">
    <citation type="submission" date="2016-10" db="EMBL/GenBank/DDBJ databases">
        <authorList>
            <person name="de Groot N.N."/>
        </authorList>
    </citation>
    <scope>NUCLEOTIDE SEQUENCE [LARGE SCALE GENOMIC DNA]</scope>
    <source>
        <strain evidence="8 9">DSM 25186</strain>
    </source>
</reference>
<sequence length="300" mass="34179">MWKDYLRLHWVIFIWGFTAILGKLMILPSVEIVFYRTLIAFSALYVLLYFRKRSLRISQSQLIKFLLTGSLIGFHWILFFGAARVSTVSVCLAGMATGSLWTSLLDPLLTRRQFQWFEVGLGGLALVGLYIIFRFEFDHALGLTMALASAILGAVFTIFNSRFTQFQTPLVITFYEMVGAWLTVALFLPLYGTWISPDGIQWLPVGWDYLWLLLLAVVCTVYAYAESVRLMKKFTAFAINLTNNLEPVYGIVLAAIIFGEHQEMTPEFYMGTGVILLAVLAYPIGKRLTRRRQHVPTIID</sequence>
<dbReference type="STRING" id="1075417.SAMN05421823_1166"/>
<feature type="domain" description="EamA" evidence="7">
    <location>
        <begin position="12"/>
        <end position="133"/>
    </location>
</feature>
<evidence type="ECO:0000256" key="6">
    <source>
        <dbReference type="SAM" id="Phobius"/>
    </source>
</evidence>
<name>A0A1G9UA36_9BACT</name>
<feature type="transmembrane region" description="Helical" evidence="6">
    <location>
        <begin position="85"/>
        <end position="104"/>
    </location>
</feature>
<feature type="transmembrane region" description="Helical" evidence="6">
    <location>
        <begin position="206"/>
        <end position="225"/>
    </location>
</feature>
<dbReference type="InterPro" id="IPR000620">
    <property type="entry name" value="EamA_dom"/>
</dbReference>
<evidence type="ECO:0000256" key="1">
    <source>
        <dbReference type="ARBA" id="ARBA00004651"/>
    </source>
</evidence>
<feature type="transmembrane region" description="Helical" evidence="6">
    <location>
        <begin position="237"/>
        <end position="256"/>
    </location>
</feature>
<dbReference type="PANTHER" id="PTHR32322">
    <property type="entry name" value="INNER MEMBRANE TRANSPORTER"/>
    <property type="match status" value="1"/>
</dbReference>
<dbReference type="OrthoDB" id="9150437at2"/>
<dbReference type="EMBL" id="FNFO01000016">
    <property type="protein sequence ID" value="SDM56856.1"/>
    <property type="molecule type" value="Genomic_DNA"/>
</dbReference>
<feature type="transmembrane region" description="Helical" evidence="6">
    <location>
        <begin position="139"/>
        <end position="159"/>
    </location>
</feature>
<dbReference type="Pfam" id="PF00892">
    <property type="entry name" value="EamA"/>
    <property type="match status" value="2"/>
</dbReference>
<dbReference type="GO" id="GO:0005886">
    <property type="term" value="C:plasma membrane"/>
    <property type="evidence" value="ECO:0007669"/>
    <property type="project" value="UniProtKB-SubCell"/>
</dbReference>
<evidence type="ECO:0000256" key="4">
    <source>
        <dbReference type="ARBA" id="ARBA00022989"/>
    </source>
</evidence>
<protein>
    <submittedName>
        <fullName evidence="8">Threonine/homoserine efflux transporter RhtA</fullName>
    </submittedName>
</protein>
<dbReference type="AlphaFoldDB" id="A0A1G9UA36"/>
<dbReference type="Proteomes" id="UP000198510">
    <property type="component" value="Unassembled WGS sequence"/>
</dbReference>
<evidence type="ECO:0000256" key="2">
    <source>
        <dbReference type="ARBA" id="ARBA00022475"/>
    </source>
</evidence>
<evidence type="ECO:0000256" key="3">
    <source>
        <dbReference type="ARBA" id="ARBA00022692"/>
    </source>
</evidence>
<feature type="transmembrane region" description="Helical" evidence="6">
    <location>
        <begin position="171"/>
        <end position="194"/>
    </location>
</feature>
<feature type="transmembrane region" description="Helical" evidence="6">
    <location>
        <begin position="268"/>
        <end position="285"/>
    </location>
</feature>
<keyword evidence="3 6" id="KW-0812">Transmembrane</keyword>
<proteinExistence type="predicted"/>
<dbReference type="InterPro" id="IPR050638">
    <property type="entry name" value="AA-Vitamin_Transporters"/>
</dbReference>
<keyword evidence="5 6" id="KW-0472">Membrane</keyword>
<keyword evidence="4 6" id="KW-1133">Transmembrane helix</keyword>
<evidence type="ECO:0000313" key="8">
    <source>
        <dbReference type="EMBL" id="SDM56856.1"/>
    </source>
</evidence>
<dbReference type="SUPFAM" id="SSF103481">
    <property type="entry name" value="Multidrug resistance efflux transporter EmrE"/>
    <property type="match status" value="2"/>
</dbReference>
<feature type="domain" description="EamA" evidence="7">
    <location>
        <begin position="141"/>
        <end position="280"/>
    </location>
</feature>